<dbReference type="EMBL" id="GGEC01005950">
    <property type="protein sequence ID" value="MBW86433.1"/>
    <property type="molecule type" value="Transcribed_RNA"/>
</dbReference>
<organism evidence="1">
    <name type="scientific">Rhizophora mucronata</name>
    <name type="common">Asiatic mangrove</name>
    <dbReference type="NCBI Taxonomy" id="61149"/>
    <lineage>
        <taxon>Eukaryota</taxon>
        <taxon>Viridiplantae</taxon>
        <taxon>Streptophyta</taxon>
        <taxon>Embryophyta</taxon>
        <taxon>Tracheophyta</taxon>
        <taxon>Spermatophyta</taxon>
        <taxon>Magnoliopsida</taxon>
        <taxon>eudicotyledons</taxon>
        <taxon>Gunneridae</taxon>
        <taxon>Pentapetalae</taxon>
        <taxon>rosids</taxon>
        <taxon>fabids</taxon>
        <taxon>Malpighiales</taxon>
        <taxon>Rhizophoraceae</taxon>
        <taxon>Rhizophora</taxon>
    </lineage>
</organism>
<protein>
    <submittedName>
        <fullName evidence="1">Uncharacterized protein</fullName>
    </submittedName>
</protein>
<reference evidence="1" key="1">
    <citation type="submission" date="2018-02" db="EMBL/GenBank/DDBJ databases">
        <title>Rhizophora mucronata_Transcriptome.</title>
        <authorList>
            <person name="Meera S.P."/>
            <person name="Sreeshan A."/>
            <person name="Augustine A."/>
        </authorList>
    </citation>
    <scope>NUCLEOTIDE SEQUENCE</scope>
    <source>
        <tissue evidence="1">Leaf</tissue>
    </source>
</reference>
<dbReference type="EMBL" id="GGEC01005949">
    <property type="protein sequence ID" value="MBW86432.1"/>
    <property type="molecule type" value="Transcribed_RNA"/>
</dbReference>
<proteinExistence type="predicted"/>
<evidence type="ECO:0000313" key="1">
    <source>
        <dbReference type="EMBL" id="MBW86433.1"/>
    </source>
</evidence>
<sequence>MIRMQLVQFACGSFFWGCLNRSDGLHFSDMIQALLVQFWQQNKKKIKVFEELLPQFCYSFKNELSRIDGAVIRLFKWMCTLLQYNIQVTIVDNVGVIDAFQGPGLKM</sequence>
<name>A0A2P2IYX5_RHIMU</name>
<dbReference type="AlphaFoldDB" id="A0A2P2IYX5"/>
<accession>A0A2P2IYX5</accession>